<proteinExistence type="predicted"/>
<dbReference type="Proteomes" id="UP000006039">
    <property type="component" value="Unassembled WGS sequence"/>
</dbReference>
<reference evidence="2" key="2">
    <citation type="submission" date="2010-07" db="EMBL/GenBank/DDBJ databases">
        <authorList>
            <consortium name="The Broad Institute Genome Sequencing Platform"/>
            <consortium name="Broad Institute Genome Sequencing Center for Infectious Disease"/>
            <person name="Ma L.-J."/>
            <person name="Dead R."/>
            <person name="Young S."/>
            <person name="Zeng Q."/>
            <person name="Koehrsen M."/>
            <person name="Alvarado L."/>
            <person name="Berlin A."/>
            <person name="Chapman S.B."/>
            <person name="Chen Z."/>
            <person name="Freedman E."/>
            <person name="Gellesch M."/>
            <person name="Goldberg J."/>
            <person name="Griggs A."/>
            <person name="Gujja S."/>
            <person name="Heilman E.R."/>
            <person name="Heiman D."/>
            <person name="Hepburn T."/>
            <person name="Howarth C."/>
            <person name="Jen D."/>
            <person name="Larson L."/>
            <person name="Mehta T."/>
            <person name="Neiman D."/>
            <person name="Pearson M."/>
            <person name="Roberts A."/>
            <person name="Saif S."/>
            <person name="Shea T."/>
            <person name="Shenoy N."/>
            <person name="Sisk P."/>
            <person name="Stolte C."/>
            <person name="Sykes S."/>
            <person name="Walk T."/>
            <person name="White J."/>
            <person name="Yandava C."/>
            <person name="Haas B."/>
            <person name="Nusbaum C."/>
            <person name="Birren B."/>
        </authorList>
    </citation>
    <scope>NUCLEOTIDE SEQUENCE</scope>
    <source>
        <strain evidence="2">R3-111a-1</strain>
    </source>
</reference>
<dbReference type="HOGENOM" id="CLU_1372282_0_0_1"/>
<feature type="chain" id="PRO_5015094220" evidence="1">
    <location>
        <begin position="23"/>
        <end position="199"/>
    </location>
</feature>
<dbReference type="AlphaFoldDB" id="J3NLH4"/>
<keyword evidence="4" id="KW-1185">Reference proteome</keyword>
<name>J3NLH4_GAET3</name>
<organism evidence="2">
    <name type="scientific">Gaeumannomyces tritici (strain R3-111a-1)</name>
    <name type="common">Wheat and barley take-all root rot fungus</name>
    <name type="synonym">Gaeumannomyces graminis var. tritici</name>
    <dbReference type="NCBI Taxonomy" id="644352"/>
    <lineage>
        <taxon>Eukaryota</taxon>
        <taxon>Fungi</taxon>
        <taxon>Dikarya</taxon>
        <taxon>Ascomycota</taxon>
        <taxon>Pezizomycotina</taxon>
        <taxon>Sordariomycetes</taxon>
        <taxon>Sordariomycetidae</taxon>
        <taxon>Magnaporthales</taxon>
        <taxon>Magnaporthaceae</taxon>
        <taxon>Gaeumannomyces</taxon>
    </lineage>
</organism>
<dbReference type="EMBL" id="GL385395">
    <property type="protein sequence ID" value="EJT82149.1"/>
    <property type="molecule type" value="Genomic_DNA"/>
</dbReference>
<gene>
    <name evidence="3" type="primary">20342581</name>
    <name evidence="2" type="ORF">GGTG_02123</name>
</gene>
<dbReference type="GeneID" id="20342581"/>
<dbReference type="PANTHER" id="PTHR35605:SF1">
    <property type="entry name" value="ECP2 EFFECTOR PROTEIN DOMAIN-CONTAINING PROTEIN-RELATED"/>
    <property type="match status" value="1"/>
</dbReference>
<feature type="signal peptide" evidence="1">
    <location>
        <begin position="1"/>
        <end position="22"/>
    </location>
</feature>
<reference evidence="3" key="4">
    <citation type="journal article" date="2015" name="G3 (Bethesda)">
        <title>Genome sequences of three phytopathogenic species of the Magnaporthaceae family of fungi.</title>
        <authorList>
            <person name="Okagaki L.H."/>
            <person name="Nunes C.C."/>
            <person name="Sailsbery J."/>
            <person name="Clay B."/>
            <person name="Brown D."/>
            <person name="John T."/>
            <person name="Oh Y."/>
            <person name="Young N."/>
            <person name="Fitzgerald M."/>
            <person name="Haas B.J."/>
            <person name="Zeng Q."/>
            <person name="Young S."/>
            <person name="Adiconis X."/>
            <person name="Fan L."/>
            <person name="Levin J.Z."/>
            <person name="Mitchell T.K."/>
            <person name="Okubara P.A."/>
            <person name="Farman M.L."/>
            <person name="Kohn L.M."/>
            <person name="Birren B."/>
            <person name="Ma L.-J."/>
            <person name="Dean R.A."/>
        </authorList>
    </citation>
    <scope>NUCLEOTIDE SEQUENCE</scope>
    <source>
        <strain evidence="3">R3-111a-1</strain>
    </source>
</reference>
<evidence type="ECO:0000313" key="2">
    <source>
        <dbReference type="EMBL" id="EJT82149.1"/>
    </source>
</evidence>
<reference evidence="4" key="1">
    <citation type="submission" date="2010-07" db="EMBL/GenBank/DDBJ databases">
        <title>The genome sequence of Gaeumannomyces graminis var. tritici strain R3-111a-1.</title>
        <authorList>
            <consortium name="The Broad Institute Genome Sequencing Platform"/>
            <person name="Ma L.-J."/>
            <person name="Dead R."/>
            <person name="Young S."/>
            <person name="Zeng Q."/>
            <person name="Koehrsen M."/>
            <person name="Alvarado L."/>
            <person name="Berlin A."/>
            <person name="Chapman S.B."/>
            <person name="Chen Z."/>
            <person name="Freedman E."/>
            <person name="Gellesch M."/>
            <person name="Goldberg J."/>
            <person name="Griggs A."/>
            <person name="Gujja S."/>
            <person name="Heilman E.R."/>
            <person name="Heiman D."/>
            <person name="Hepburn T."/>
            <person name="Howarth C."/>
            <person name="Jen D."/>
            <person name="Larson L."/>
            <person name="Mehta T."/>
            <person name="Neiman D."/>
            <person name="Pearson M."/>
            <person name="Roberts A."/>
            <person name="Saif S."/>
            <person name="Shea T."/>
            <person name="Shenoy N."/>
            <person name="Sisk P."/>
            <person name="Stolte C."/>
            <person name="Sykes S."/>
            <person name="Walk T."/>
            <person name="White J."/>
            <person name="Yandava C."/>
            <person name="Haas B."/>
            <person name="Nusbaum C."/>
            <person name="Birren B."/>
        </authorList>
    </citation>
    <scope>NUCLEOTIDE SEQUENCE [LARGE SCALE GENOMIC DNA]</scope>
    <source>
        <strain evidence="4">R3-111a-1</strain>
    </source>
</reference>
<sequence length="199" mass="21735">MMTPRFSIAVAAVAWMLASTGSFFAAGSPTEAAERAQFEENLVLGGGTIQWKGILEEGKPEVILSGKDFEDIERKAKDLNPSYTIFATENSTALEARGEALKGRQTASVDAIREGIAYLRTILGQCRADPGPWSCGRVSCSRNSAIHYCNDNSEEHWEPCRWIGDVAEGIVRLCENNGGVSGEARDQRRWYTVVGRGNC</sequence>
<evidence type="ECO:0000256" key="1">
    <source>
        <dbReference type="SAM" id="SignalP"/>
    </source>
</evidence>
<dbReference type="STRING" id="644352.J3NLH4"/>
<reference evidence="3" key="5">
    <citation type="submission" date="2018-04" db="UniProtKB">
        <authorList>
            <consortium name="EnsemblFungi"/>
        </authorList>
    </citation>
    <scope>IDENTIFICATION</scope>
    <source>
        <strain evidence="3">R3-111a-1</strain>
    </source>
</reference>
<dbReference type="EnsemblFungi" id="EJT82149">
    <property type="protein sequence ID" value="EJT82149"/>
    <property type="gene ID" value="GGTG_02123"/>
</dbReference>
<dbReference type="OrthoDB" id="5272418at2759"/>
<dbReference type="eggNOG" id="ENOG502RJ2F">
    <property type="taxonomic scope" value="Eukaryota"/>
</dbReference>
<dbReference type="VEuPathDB" id="FungiDB:GGTG_02123"/>
<reference evidence="2" key="3">
    <citation type="submission" date="2010-09" db="EMBL/GenBank/DDBJ databases">
        <title>Annotation of Gaeumannomyces graminis var. tritici R3-111a-1.</title>
        <authorList>
            <consortium name="The Broad Institute Genome Sequencing Platform"/>
            <person name="Ma L.-J."/>
            <person name="Dead R."/>
            <person name="Young S.K."/>
            <person name="Zeng Q."/>
            <person name="Gargeya S."/>
            <person name="Fitzgerald M."/>
            <person name="Haas B."/>
            <person name="Abouelleil A."/>
            <person name="Alvarado L."/>
            <person name="Arachchi H.M."/>
            <person name="Berlin A."/>
            <person name="Brown A."/>
            <person name="Chapman S.B."/>
            <person name="Chen Z."/>
            <person name="Dunbar C."/>
            <person name="Freedman E."/>
            <person name="Gearin G."/>
            <person name="Gellesch M."/>
            <person name="Goldberg J."/>
            <person name="Griggs A."/>
            <person name="Gujja S."/>
            <person name="Heiman D."/>
            <person name="Howarth C."/>
            <person name="Larson L."/>
            <person name="Lui A."/>
            <person name="MacDonald P.J.P."/>
            <person name="Mehta T."/>
            <person name="Montmayeur A."/>
            <person name="Murphy C."/>
            <person name="Neiman D."/>
            <person name="Pearson M."/>
            <person name="Priest M."/>
            <person name="Roberts A."/>
            <person name="Saif S."/>
            <person name="Shea T."/>
            <person name="Shenoy N."/>
            <person name="Sisk P."/>
            <person name="Stolte C."/>
            <person name="Sykes S."/>
            <person name="Yandava C."/>
            <person name="Wortman J."/>
            <person name="Nusbaum C."/>
            <person name="Birren B."/>
        </authorList>
    </citation>
    <scope>NUCLEOTIDE SEQUENCE</scope>
    <source>
        <strain evidence="2">R3-111a-1</strain>
    </source>
</reference>
<dbReference type="PANTHER" id="PTHR35605">
    <property type="entry name" value="ECP2 EFFECTOR PROTEIN DOMAIN-CONTAINING PROTEIN-RELATED"/>
    <property type="match status" value="1"/>
</dbReference>
<evidence type="ECO:0000313" key="4">
    <source>
        <dbReference type="Proteomes" id="UP000006039"/>
    </source>
</evidence>
<keyword evidence="1" id="KW-0732">Signal</keyword>
<dbReference type="RefSeq" id="XP_009218158.1">
    <property type="nucleotide sequence ID" value="XM_009219894.1"/>
</dbReference>
<evidence type="ECO:0000313" key="3">
    <source>
        <dbReference type="EnsemblFungi" id="EJT82149"/>
    </source>
</evidence>
<accession>J3NLH4</accession>
<protein>
    <submittedName>
        <fullName evidence="2 3">Uncharacterized protein</fullName>
    </submittedName>
</protein>